<dbReference type="AlphaFoldDB" id="A0A382PAQ8"/>
<evidence type="ECO:0000313" key="1">
    <source>
        <dbReference type="EMBL" id="SVC69910.1"/>
    </source>
</evidence>
<proteinExistence type="predicted"/>
<organism evidence="1">
    <name type="scientific">marine metagenome</name>
    <dbReference type="NCBI Taxonomy" id="408172"/>
    <lineage>
        <taxon>unclassified sequences</taxon>
        <taxon>metagenomes</taxon>
        <taxon>ecological metagenomes</taxon>
    </lineage>
</organism>
<reference evidence="1" key="1">
    <citation type="submission" date="2018-05" db="EMBL/GenBank/DDBJ databases">
        <authorList>
            <person name="Lanie J.A."/>
            <person name="Ng W.-L."/>
            <person name="Kazmierczak K.M."/>
            <person name="Andrzejewski T.M."/>
            <person name="Davidsen T.M."/>
            <person name="Wayne K.J."/>
            <person name="Tettelin H."/>
            <person name="Glass J.I."/>
            <person name="Rusch D."/>
            <person name="Podicherti R."/>
            <person name="Tsui H.-C.T."/>
            <person name="Winkler M.E."/>
        </authorList>
    </citation>
    <scope>NUCLEOTIDE SEQUENCE</scope>
</reference>
<dbReference type="EMBL" id="UINC01105745">
    <property type="protein sequence ID" value="SVC69910.1"/>
    <property type="molecule type" value="Genomic_DNA"/>
</dbReference>
<sequence>MPPESGELMHWMAQWDQRGHRVGLGEAEQF</sequence>
<protein>
    <submittedName>
        <fullName evidence="1">Uncharacterized protein</fullName>
    </submittedName>
</protein>
<accession>A0A382PAQ8</accession>
<name>A0A382PAQ8_9ZZZZ</name>
<gene>
    <name evidence="1" type="ORF">METZ01_LOCUS322764</name>
</gene>
<feature type="non-terminal residue" evidence="1">
    <location>
        <position position="30"/>
    </location>
</feature>